<comment type="caution">
    <text evidence="1">The sequence shown here is derived from an EMBL/GenBank/DDBJ whole genome shotgun (WGS) entry which is preliminary data.</text>
</comment>
<dbReference type="AlphaFoldDB" id="A0A6N7X450"/>
<protein>
    <submittedName>
        <fullName evidence="1">TIGR00266 family protein</fullName>
    </submittedName>
</protein>
<keyword evidence="2" id="KW-1185">Reference proteome</keyword>
<dbReference type="Gene3D" id="3.60.160.10">
    <property type="entry name" value="Mitochondrial biogenesis AIM24"/>
    <property type="match status" value="1"/>
</dbReference>
<dbReference type="InterPro" id="IPR036983">
    <property type="entry name" value="AIM24_sf"/>
</dbReference>
<evidence type="ECO:0000313" key="1">
    <source>
        <dbReference type="EMBL" id="MST70280.1"/>
    </source>
</evidence>
<dbReference type="InterPro" id="IPR002838">
    <property type="entry name" value="AIM24"/>
</dbReference>
<dbReference type="Pfam" id="PF01987">
    <property type="entry name" value="AIM24"/>
    <property type="match status" value="1"/>
</dbReference>
<dbReference type="InterPro" id="IPR016031">
    <property type="entry name" value="Trp_RNA-bd_attenuator-like_dom"/>
</dbReference>
<sequence>MNYKIIGDSDAPIVDITLSSGETIKVERGAMAFMQNVSLQAETNSKKSGFGGLVGAIARSAVSGESMFITKAVGQAEGARLGIAPAVPGKVACLNVGGGNQYRLNTGAFLACDDSVFYNIKRQDIGKAFFGGTGGLFVMETEGNGQVLINAFGDLVVLDITPNAPMAIDNEHVVAWEASLDYNIRVASGTFGFMSGEGLVNEFHGTGKVIIQTRNVHSLADAVAKYIPTSNN</sequence>
<proteinExistence type="predicted"/>
<dbReference type="SUPFAM" id="SSF51219">
    <property type="entry name" value="TRAP-like"/>
    <property type="match status" value="1"/>
</dbReference>
<accession>A0A6N7X450</accession>
<reference evidence="1 2" key="1">
    <citation type="submission" date="2019-08" db="EMBL/GenBank/DDBJ databases">
        <title>In-depth cultivation of the pig gut microbiome towards novel bacterial diversity and tailored functional studies.</title>
        <authorList>
            <person name="Wylensek D."/>
            <person name="Hitch T.C.A."/>
            <person name="Clavel T."/>
        </authorList>
    </citation>
    <scope>NUCLEOTIDE SEQUENCE [LARGE SCALE GENOMIC DNA]</scope>
    <source>
        <strain evidence="1 2">WCA-MUC-591-APC-4B</strain>
    </source>
</reference>
<organism evidence="1 2">
    <name type="scientific">Mogibacterium kristiansenii</name>
    <dbReference type="NCBI Taxonomy" id="2606708"/>
    <lineage>
        <taxon>Bacteria</taxon>
        <taxon>Bacillati</taxon>
        <taxon>Bacillota</taxon>
        <taxon>Clostridia</taxon>
        <taxon>Peptostreptococcales</taxon>
        <taxon>Anaerovoracaceae</taxon>
        <taxon>Mogibacterium</taxon>
    </lineage>
</organism>
<dbReference type="NCBIfam" id="TIGR00266">
    <property type="entry name" value="TIGR00266 family protein"/>
    <property type="match status" value="1"/>
</dbReference>
<evidence type="ECO:0000313" key="2">
    <source>
        <dbReference type="Proteomes" id="UP000469424"/>
    </source>
</evidence>
<gene>
    <name evidence="1" type="ORF">FYJ65_02820</name>
</gene>
<dbReference type="RefSeq" id="WP_154553843.1">
    <property type="nucleotide sequence ID" value="NZ_JAQXUZ010000015.1"/>
</dbReference>
<dbReference type="PANTHER" id="PTHR43657:SF1">
    <property type="entry name" value="ALTERED INHERITANCE OF MITOCHONDRIA PROTEIN 24, MITOCHONDRIAL"/>
    <property type="match status" value="1"/>
</dbReference>
<dbReference type="PANTHER" id="PTHR43657">
    <property type="entry name" value="TRYPTOPHAN RNA-BINDING ATTENUATOR PROTEIN-LIKE PROTEIN"/>
    <property type="match status" value="1"/>
</dbReference>
<dbReference type="Proteomes" id="UP000469424">
    <property type="component" value="Unassembled WGS sequence"/>
</dbReference>
<dbReference type="EMBL" id="VUNA01000004">
    <property type="protein sequence ID" value="MST70280.1"/>
    <property type="molecule type" value="Genomic_DNA"/>
</dbReference>
<name>A0A6N7X450_9FIRM</name>